<gene>
    <name evidence="3" type="ORF">SRAS04492_LOCUS2052</name>
</gene>
<evidence type="ECO:0000256" key="2">
    <source>
        <dbReference type="ARBA" id="ARBA00022801"/>
    </source>
</evidence>
<evidence type="ECO:0000313" key="3">
    <source>
        <dbReference type="EMBL" id="CAE0230265.1"/>
    </source>
</evidence>
<dbReference type="GO" id="GO:0008239">
    <property type="term" value="F:dipeptidyl-peptidase activity"/>
    <property type="evidence" value="ECO:0007669"/>
    <property type="project" value="TreeGrafter"/>
</dbReference>
<reference evidence="3" key="1">
    <citation type="submission" date="2021-01" db="EMBL/GenBank/DDBJ databases">
        <authorList>
            <person name="Corre E."/>
            <person name="Pelletier E."/>
            <person name="Niang G."/>
            <person name="Scheremetjew M."/>
            <person name="Finn R."/>
            <person name="Kale V."/>
            <person name="Holt S."/>
            <person name="Cochrane G."/>
            <person name="Meng A."/>
            <person name="Brown T."/>
            <person name="Cohen L."/>
        </authorList>
    </citation>
    <scope>NUCLEOTIDE SEQUENCE</scope>
    <source>
        <strain evidence="3">Ras09</strain>
    </source>
</reference>
<dbReference type="InterPro" id="IPR039461">
    <property type="entry name" value="Peptidase_M49"/>
</dbReference>
<dbReference type="Pfam" id="PF03571">
    <property type="entry name" value="Peptidase_M49"/>
    <property type="match status" value="1"/>
</dbReference>
<organism evidence="3">
    <name type="scientific">Strombidium rassoulzadegani</name>
    <dbReference type="NCBI Taxonomy" id="1082188"/>
    <lineage>
        <taxon>Eukaryota</taxon>
        <taxon>Sar</taxon>
        <taxon>Alveolata</taxon>
        <taxon>Ciliophora</taxon>
        <taxon>Intramacronucleata</taxon>
        <taxon>Spirotrichea</taxon>
        <taxon>Oligotrichia</taxon>
        <taxon>Strombidiidae</taxon>
        <taxon>Strombidium</taxon>
    </lineage>
</organism>
<keyword evidence="1" id="KW-0479">Metal-binding</keyword>
<keyword evidence="2" id="KW-0378">Hydrolase</keyword>
<name>A0A7S3FW61_9SPIT</name>
<sequence length="186" mass="22157">MLLWVNCMNHFRKGLLGLTLYNPEAKKWGQAHTQGAFVFAMWIYKNQKSKIVDFEIVGDNEDFLIHLDQALLVSEGKDLIRQLLIVLQTYKSSGNSERGEKFYNDYSEVSDFFLKVREIVQKKKKPRRIELNNNLVRYNDKVIEPRCYPESLEGIILSFQDRFHFNKDFYSQMKSEWDKFKSELRV</sequence>
<dbReference type="AlphaFoldDB" id="A0A7S3FW61"/>
<dbReference type="EMBL" id="HBIA01003891">
    <property type="protein sequence ID" value="CAE0230265.1"/>
    <property type="molecule type" value="Transcribed_RNA"/>
</dbReference>
<dbReference type="PANTHER" id="PTHR23422">
    <property type="entry name" value="DIPEPTIDYL PEPTIDASE III-RELATED"/>
    <property type="match status" value="1"/>
</dbReference>
<dbReference type="GO" id="GO:0005737">
    <property type="term" value="C:cytoplasm"/>
    <property type="evidence" value="ECO:0007669"/>
    <property type="project" value="TreeGrafter"/>
</dbReference>
<dbReference type="GO" id="GO:0046872">
    <property type="term" value="F:metal ion binding"/>
    <property type="evidence" value="ECO:0007669"/>
    <property type="project" value="UniProtKB-KW"/>
</dbReference>
<protein>
    <submittedName>
        <fullName evidence="3">Uncharacterized protein</fullName>
    </submittedName>
</protein>
<dbReference type="PANTHER" id="PTHR23422:SF11">
    <property type="entry name" value="DIPEPTIDYL PEPTIDASE 3"/>
    <property type="match status" value="1"/>
</dbReference>
<accession>A0A7S3FW61</accession>
<evidence type="ECO:0000256" key="1">
    <source>
        <dbReference type="ARBA" id="ARBA00022723"/>
    </source>
</evidence>
<proteinExistence type="predicted"/>